<dbReference type="SUPFAM" id="SSF52058">
    <property type="entry name" value="L domain-like"/>
    <property type="match status" value="1"/>
</dbReference>
<feature type="transmembrane region" description="Helical" evidence="4">
    <location>
        <begin position="648"/>
        <end position="667"/>
    </location>
</feature>
<dbReference type="SUPFAM" id="SSF52047">
    <property type="entry name" value="RNI-like"/>
    <property type="match status" value="1"/>
</dbReference>
<dbReference type="EMBL" id="JBDJPC010000006">
    <property type="protein sequence ID" value="KAL1497047.1"/>
    <property type="molecule type" value="Genomic_DNA"/>
</dbReference>
<evidence type="ECO:0000256" key="3">
    <source>
        <dbReference type="ARBA" id="ARBA00022737"/>
    </source>
</evidence>
<dbReference type="InterPro" id="IPR003591">
    <property type="entry name" value="Leu-rich_rpt_typical-subtyp"/>
</dbReference>
<evidence type="ECO:0000313" key="7">
    <source>
        <dbReference type="Proteomes" id="UP001566132"/>
    </source>
</evidence>
<sequence length="690" mass="79622">MKVFTVIFTVALVSLKKTIVIAECSRSESNENRRRIYSQYYVNVITFDCTSYNFTENDIYPYVGYPNSYELELYLTKSPIPILKPFNEKGAIFKKLKLSYTNTSEVIPGFFGNLSILTELEISHNQIKQIDSETFLSLKLLEILNLSRNSIEKLPEYVFSGNPSLTTLDLSENKLITLPENLFRYQTKLFFVKISKNLLINVDDVFTTQPTEHLNLSQNNIQKVNLSKLLNRSLHKMDFSNNYIETFELHKTSNVETLDVSNNKIVFIDAEVHLLLNISNNSISTLYQLNFGNSLKILDVSSNNLTSLNSDMLEDYTGLTSFFLHHNKIQSIATNSFKKLENLYTLDLSFNELKKINFGLFNNNNLRNLYSLNLADNNMVLDFHTLMTLSQLKTLNLRNNKVLNFDEKIILNSMRKLTEITLGHYTFNCNELNRLVRELQQTQINIVPGNTTNSSNVLGISCEEHLDLGETDIFFKRGNTQSNTSLKMDLNNSTLIKYLNVVGRKTQNIENTLMPLLTFNFSETNFYKHMKRFVNLTNDTLKEANEFFQRGFLNTSFVKYFNSFTHNLTNNNFPHLNQNRDASIELLLKKIESTFKNLTVKIQVPFAIPSQNVTTDNEIVGEHAVPSSLASLVKENNDHSTKRIENNLIAINILLPIVLFCLLGILWKNFSYIFKRQKYNPREQLQLVET</sequence>
<dbReference type="InterPro" id="IPR001611">
    <property type="entry name" value="Leu-rich_rpt"/>
</dbReference>
<proteinExistence type="predicted"/>
<reference evidence="6 7" key="1">
    <citation type="submission" date="2024-05" db="EMBL/GenBank/DDBJ databases">
        <title>Genetic variation in Jamaican populations of the coffee berry borer (Hypothenemus hampei).</title>
        <authorList>
            <person name="Errbii M."/>
            <person name="Myrie A."/>
        </authorList>
    </citation>
    <scope>NUCLEOTIDE SEQUENCE [LARGE SCALE GENOMIC DNA]</scope>
    <source>
        <strain evidence="6">JA-Hopewell-2020-01-JO</strain>
        <tissue evidence="6">Whole body</tissue>
    </source>
</reference>
<keyword evidence="7" id="KW-1185">Reference proteome</keyword>
<dbReference type="Proteomes" id="UP001566132">
    <property type="component" value="Unassembled WGS sequence"/>
</dbReference>
<keyword evidence="2 5" id="KW-0732">Signal</keyword>
<keyword evidence="3" id="KW-0677">Repeat</keyword>
<keyword evidence="4" id="KW-1133">Transmembrane helix</keyword>
<evidence type="ECO:0000256" key="1">
    <source>
        <dbReference type="ARBA" id="ARBA00022614"/>
    </source>
</evidence>
<dbReference type="Pfam" id="PF13855">
    <property type="entry name" value="LRR_8"/>
    <property type="match status" value="2"/>
</dbReference>
<keyword evidence="4" id="KW-0812">Transmembrane</keyword>
<comment type="caution">
    <text evidence="6">The sequence shown here is derived from an EMBL/GenBank/DDBJ whole genome shotgun (WGS) entry which is preliminary data.</text>
</comment>
<dbReference type="Gene3D" id="3.80.10.10">
    <property type="entry name" value="Ribonuclease Inhibitor"/>
    <property type="match status" value="2"/>
</dbReference>
<dbReference type="PROSITE" id="PS51450">
    <property type="entry name" value="LRR"/>
    <property type="match status" value="3"/>
</dbReference>
<gene>
    <name evidence="6" type="ORF">ABEB36_008074</name>
</gene>
<dbReference type="InterPro" id="IPR032675">
    <property type="entry name" value="LRR_dom_sf"/>
</dbReference>
<keyword evidence="4" id="KW-0472">Membrane</keyword>
<dbReference type="Pfam" id="PF00560">
    <property type="entry name" value="LRR_1"/>
    <property type="match status" value="1"/>
</dbReference>
<keyword evidence="1" id="KW-0433">Leucine-rich repeat</keyword>
<dbReference type="PANTHER" id="PTHR24373">
    <property type="entry name" value="SLIT RELATED LEUCINE-RICH REPEAT NEURONAL PROTEIN"/>
    <property type="match status" value="1"/>
</dbReference>
<dbReference type="InterPro" id="IPR050328">
    <property type="entry name" value="Dev_Immune_Receptor"/>
</dbReference>
<protein>
    <submittedName>
        <fullName evidence="6">Uncharacterized protein</fullName>
    </submittedName>
</protein>
<evidence type="ECO:0000313" key="6">
    <source>
        <dbReference type="EMBL" id="KAL1497047.1"/>
    </source>
</evidence>
<dbReference type="PRINTS" id="PR00019">
    <property type="entry name" value="LEURICHRPT"/>
</dbReference>
<organism evidence="6 7">
    <name type="scientific">Hypothenemus hampei</name>
    <name type="common">Coffee berry borer</name>
    <dbReference type="NCBI Taxonomy" id="57062"/>
    <lineage>
        <taxon>Eukaryota</taxon>
        <taxon>Metazoa</taxon>
        <taxon>Ecdysozoa</taxon>
        <taxon>Arthropoda</taxon>
        <taxon>Hexapoda</taxon>
        <taxon>Insecta</taxon>
        <taxon>Pterygota</taxon>
        <taxon>Neoptera</taxon>
        <taxon>Endopterygota</taxon>
        <taxon>Coleoptera</taxon>
        <taxon>Polyphaga</taxon>
        <taxon>Cucujiformia</taxon>
        <taxon>Curculionidae</taxon>
        <taxon>Scolytinae</taxon>
        <taxon>Hypothenemus</taxon>
    </lineage>
</organism>
<dbReference type="SMART" id="SM00369">
    <property type="entry name" value="LRR_TYP"/>
    <property type="match status" value="7"/>
</dbReference>
<accession>A0ABD1EPP3</accession>
<feature type="chain" id="PRO_5044880758" evidence="5">
    <location>
        <begin position="23"/>
        <end position="690"/>
    </location>
</feature>
<evidence type="ECO:0000256" key="2">
    <source>
        <dbReference type="ARBA" id="ARBA00022729"/>
    </source>
</evidence>
<dbReference type="PANTHER" id="PTHR24373:SF275">
    <property type="entry name" value="TIR DOMAIN-CONTAINING PROTEIN"/>
    <property type="match status" value="1"/>
</dbReference>
<feature type="signal peptide" evidence="5">
    <location>
        <begin position="1"/>
        <end position="22"/>
    </location>
</feature>
<dbReference type="AlphaFoldDB" id="A0ABD1EPP3"/>
<name>A0ABD1EPP3_HYPHA</name>
<evidence type="ECO:0000256" key="4">
    <source>
        <dbReference type="SAM" id="Phobius"/>
    </source>
</evidence>
<dbReference type="SMART" id="SM00364">
    <property type="entry name" value="LRR_BAC"/>
    <property type="match status" value="3"/>
</dbReference>
<evidence type="ECO:0000256" key="5">
    <source>
        <dbReference type="SAM" id="SignalP"/>
    </source>
</evidence>